<protein>
    <submittedName>
        <fullName evidence="2">Uncharacterized protein</fullName>
    </submittedName>
</protein>
<accession>A0A1A6HI80</accession>
<dbReference type="Pfam" id="PF01042">
    <property type="entry name" value="Ribonuc_L-PSP"/>
    <property type="match status" value="1"/>
</dbReference>
<dbReference type="InterPro" id="IPR006175">
    <property type="entry name" value="YjgF/YER057c/UK114"/>
</dbReference>
<keyword evidence="3" id="KW-1185">Reference proteome</keyword>
<dbReference type="OrthoDB" id="309640at2759"/>
<dbReference type="CDD" id="cd00448">
    <property type="entry name" value="YjgF_YER057c_UK114_family"/>
    <property type="match status" value="1"/>
</dbReference>
<name>A0A1A6HI80_NEOLE</name>
<dbReference type="STRING" id="56216.A0A1A6HI80"/>
<comment type="caution">
    <text evidence="2">The sequence shown here is derived from an EMBL/GenBank/DDBJ whole genome shotgun (WGS) entry which is preliminary data.</text>
</comment>
<dbReference type="InterPro" id="IPR035959">
    <property type="entry name" value="RutC-like_sf"/>
</dbReference>
<dbReference type="Proteomes" id="UP000092124">
    <property type="component" value="Unassembled WGS sequence"/>
</dbReference>
<gene>
    <name evidence="2" type="ORF">A6R68_19673</name>
</gene>
<dbReference type="Gene3D" id="3.30.1330.40">
    <property type="entry name" value="RutC-like"/>
    <property type="match status" value="1"/>
</dbReference>
<dbReference type="SUPFAM" id="SSF55298">
    <property type="entry name" value="YjgF-like"/>
    <property type="match status" value="1"/>
</dbReference>
<dbReference type="EMBL" id="LZPO01027672">
    <property type="protein sequence ID" value="OBS77939.1"/>
    <property type="molecule type" value="Genomic_DNA"/>
</dbReference>
<organism evidence="2 3">
    <name type="scientific">Neotoma lepida</name>
    <name type="common">Desert woodrat</name>
    <dbReference type="NCBI Taxonomy" id="56216"/>
    <lineage>
        <taxon>Eukaryota</taxon>
        <taxon>Metazoa</taxon>
        <taxon>Chordata</taxon>
        <taxon>Craniata</taxon>
        <taxon>Vertebrata</taxon>
        <taxon>Euteleostomi</taxon>
        <taxon>Mammalia</taxon>
        <taxon>Eutheria</taxon>
        <taxon>Euarchontoglires</taxon>
        <taxon>Glires</taxon>
        <taxon>Rodentia</taxon>
        <taxon>Myomorpha</taxon>
        <taxon>Muroidea</taxon>
        <taxon>Cricetidae</taxon>
        <taxon>Neotominae</taxon>
        <taxon>Neotoma</taxon>
    </lineage>
</organism>
<sequence>MSSVIRKVISTTKAPAAIGAYSQAVLVDRTVYISGQVTEAEDATEVSSRRSSKNLRFGLRMGQGRGEPGD</sequence>
<evidence type="ECO:0000313" key="2">
    <source>
        <dbReference type="EMBL" id="OBS77939.1"/>
    </source>
</evidence>
<dbReference type="AlphaFoldDB" id="A0A1A6HI80"/>
<feature type="region of interest" description="Disordered" evidence="1">
    <location>
        <begin position="39"/>
        <end position="70"/>
    </location>
</feature>
<evidence type="ECO:0000256" key="1">
    <source>
        <dbReference type="SAM" id="MobiDB-lite"/>
    </source>
</evidence>
<feature type="compositionally biased region" description="Gly residues" evidence="1">
    <location>
        <begin position="61"/>
        <end position="70"/>
    </location>
</feature>
<proteinExistence type="predicted"/>
<reference evidence="2 3" key="1">
    <citation type="submission" date="2016-06" db="EMBL/GenBank/DDBJ databases">
        <title>The Draft Genome Sequence and Annotation of the Desert Woodrat Neotoma lepida.</title>
        <authorList>
            <person name="Campbell M."/>
            <person name="Oakeson K.F."/>
            <person name="Yandell M."/>
            <person name="Halpert J.R."/>
            <person name="Dearing D."/>
        </authorList>
    </citation>
    <scope>NUCLEOTIDE SEQUENCE [LARGE SCALE GENOMIC DNA]</scope>
    <source>
        <strain evidence="2">417</strain>
        <tissue evidence="2">Liver</tissue>
    </source>
</reference>
<evidence type="ECO:0000313" key="3">
    <source>
        <dbReference type="Proteomes" id="UP000092124"/>
    </source>
</evidence>